<organism evidence="2 3">
    <name type="scientific">Deinococcus knuensis</name>
    <dbReference type="NCBI Taxonomy" id="1837380"/>
    <lineage>
        <taxon>Bacteria</taxon>
        <taxon>Thermotogati</taxon>
        <taxon>Deinococcota</taxon>
        <taxon>Deinococci</taxon>
        <taxon>Deinococcales</taxon>
        <taxon>Deinococcaceae</taxon>
        <taxon>Deinococcus</taxon>
    </lineage>
</organism>
<dbReference type="Pfam" id="PF13620">
    <property type="entry name" value="CarboxypepD_reg"/>
    <property type="match status" value="1"/>
</dbReference>
<feature type="signal peptide" evidence="1">
    <location>
        <begin position="1"/>
        <end position="26"/>
    </location>
</feature>
<accession>A0ABQ2SGK9</accession>
<name>A0ABQ2SGK9_9DEIO</name>
<evidence type="ECO:0000313" key="2">
    <source>
        <dbReference type="EMBL" id="GGS22924.1"/>
    </source>
</evidence>
<dbReference type="Gene3D" id="2.60.40.1120">
    <property type="entry name" value="Carboxypeptidase-like, regulatory domain"/>
    <property type="match status" value="1"/>
</dbReference>
<dbReference type="Pfam" id="PF17957">
    <property type="entry name" value="Big_7"/>
    <property type="match status" value="1"/>
</dbReference>
<protein>
    <recommendedName>
        <fullName evidence="4">Carboxypeptidase regulatory-like domain-containing protein</fullName>
    </recommendedName>
</protein>
<evidence type="ECO:0008006" key="4">
    <source>
        <dbReference type="Google" id="ProtNLM"/>
    </source>
</evidence>
<dbReference type="Proteomes" id="UP000620633">
    <property type="component" value="Unassembled WGS sequence"/>
</dbReference>
<proteinExistence type="predicted"/>
<reference evidence="3" key="1">
    <citation type="journal article" date="2019" name="Int. J. Syst. Evol. Microbiol.">
        <title>The Global Catalogue of Microorganisms (GCM) 10K type strain sequencing project: providing services to taxonomists for standard genome sequencing and annotation.</title>
        <authorList>
            <consortium name="The Broad Institute Genomics Platform"/>
            <consortium name="The Broad Institute Genome Sequencing Center for Infectious Disease"/>
            <person name="Wu L."/>
            <person name="Ma J."/>
        </authorList>
    </citation>
    <scope>NUCLEOTIDE SEQUENCE [LARGE SCALE GENOMIC DNA]</scope>
    <source>
        <strain evidence="3">JCM 31406</strain>
    </source>
</reference>
<dbReference type="EMBL" id="BMQO01000003">
    <property type="protein sequence ID" value="GGS22924.1"/>
    <property type="molecule type" value="Genomic_DNA"/>
</dbReference>
<dbReference type="RefSeq" id="WP_189100078.1">
    <property type="nucleotide sequence ID" value="NZ_BMQO01000003.1"/>
</dbReference>
<keyword evidence="3" id="KW-1185">Reference proteome</keyword>
<feature type="chain" id="PRO_5045040022" description="Carboxypeptidase regulatory-like domain-containing protein" evidence="1">
    <location>
        <begin position="27"/>
        <end position="673"/>
    </location>
</feature>
<gene>
    <name evidence="2" type="ORF">GCM10008961_13080</name>
</gene>
<dbReference type="PROSITE" id="PS51257">
    <property type="entry name" value="PROKAR_LIPOPROTEIN"/>
    <property type="match status" value="1"/>
</dbReference>
<keyword evidence="1" id="KW-0732">Signal</keyword>
<comment type="caution">
    <text evidence="2">The sequence shown here is derived from an EMBL/GenBank/DDBJ whole genome shotgun (WGS) entry which is preliminary data.</text>
</comment>
<dbReference type="InterPro" id="IPR013783">
    <property type="entry name" value="Ig-like_fold"/>
</dbReference>
<evidence type="ECO:0000313" key="3">
    <source>
        <dbReference type="Proteomes" id="UP000620633"/>
    </source>
</evidence>
<sequence length="673" mass="69527">MALKPSSVGSALLLGTLLIGCGTSTSTPSDTTAPTVTLTGTPNPVTAEAANNLTLKADAKDAVGVTRVEFFEGTSKIGEDTTAPFEQPLTVNAIQNGKHTYTATAYDAAGNKTSASTEVTVAITANTAPLRGTVVDQNIGAPVAGSTITVMRGGQTLGTVTTGADGTFTLSGLSAGTYDLSARKSGMAGSDLHGVVVGTETPSVSLVQRPAFETSATTDPTRLVITRADGSPIAGATFTDKVDFRIKTATDSNHVGPIRIMYAQLGRTPGSGSVTGSTTASNWNYSPPQDQTGVIDTDAVTTSGNFTAGFGSAAGERVYLEVMTVDYNYNYARYVIPINLINTAAATAPTVTAPTGVAATAFTLKQEGSWTTPYGAPTPDAAPNGSGVFVDVRWCYTDVAAKPFAFDIERSSDGTTFTKIGTVGGGANAAACSIDQSLRPFNFRDTSADLSVGKTFTYRVKARGANTVAGNDTRTTPLAQFTPTFLAPADETTGVSLNPTFVIGQNQTAIGADGAAYNISVTDLMTQSGYTLPGSAGNALIRVEEGTGAAGNGIPAGESLVFTRSGTRFGPPTAASVLTDTSGKYLSSKPNLFPVDTAAHTVSIPWNVLVGTPLQALRPYKWQMNSGVAYKYAPDEANRVSAYSVYTWQSSLVGPISQTRAVNINWDFITGEK</sequence>
<dbReference type="Gene3D" id="2.60.40.10">
    <property type="entry name" value="Immunoglobulins"/>
    <property type="match status" value="1"/>
</dbReference>
<evidence type="ECO:0000256" key="1">
    <source>
        <dbReference type="SAM" id="SignalP"/>
    </source>
</evidence>
<dbReference type="SUPFAM" id="SSF49478">
    <property type="entry name" value="Cna protein B-type domain"/>
    <property type="match status" value="1"/>
</dbReference>